<feature type="domain" description="Cardiolipin synthase N-terminal" evidence="7">
    <location>
        <begin position="28"/>
        <end position="67"/>
    </location>
</feature>
<keyword evidence="4 6" id="KW-1133">Transmembrane helix</keyword>
<gene>
    <name evidence="8" type="ORF">E3O23_13635</name>
</gene>
<keyword evidence="5 6" id="KW-0472">Membrane</keyword>
<comment type="caution">
    <text evidence="8">The sequence shown here is derived from an EMBL/GenBank/DDBJ whole genome shotgun (WGS) entry which is preliminary data.</text>
</comment>
<keyword evidence="3 6" id="KW-0812">Transmembrane</keyword>
<evidence type="ECO:0000256" key="3">
    <source>
        <dbReference type="ARBA" id="ARBA00022692"/>
    </source>
</evidence>
<dbReference type="OrthoDB" id="7596142at2"/>
<dbReference type="Pfam" id="PF13396">
    <property type="entry name" value="PLDc_N"/>
    <property type="match status" value="1"/>
</dbReference>
<comment type="subcellular location">
    <subcellularLocation>
        <location evidence="1">Cell membrane</location>
        <topology evidence="1">Multi-pass membrane protein</topology>
    </subcellularLocation>
</comment>
<evidence type="ECO:0000259" key="7">
    <source>
        <dbReference type="Pfam" id="PF13396"/>
    </source>
</evidence>
<dbReference type="InterPro" id="IPR027379">
    <property type="entry name" value="CLS_N"/>
</dbReference>
<evidence type="ECO:0000256" key="2">
    <source>
        <dbReference type="ARBA" id="ARBA00022475"/>
    </source>
</evidence>
<dbReference type="AlphaFoldDB" id="A0A4R8UBL4"/>
<keyword evidence="2" id="KW-1003">Cell membrane</keyword>
<proteinExistence type="predicted"/>
<evidence type="ECO:0000313" key="9">
    <source>
        <dbReference type="Proteomes" id="UP000297866"/>
    </source>
</evidence>
<evidence type="ECO:0000256" key="1">
    <source>
        <dbReference type="ARBA" id="ARBA00004651"/>
    </source>
</evidence>
<evidence type="ECO:0000256" key="4">
    <source>
        <dbReference type="ARBA" id="ARBA00022989"/>
    </source>
</evidence>
<evidence type="ECO:0000256" key="6">
    <source>
        <dbReference type="SAM" id="Phobius"/>
    </source>
</evidence>
<name>A0A4R8UBL4_9MICO</name>
<reference evidence="8 9" key="1">
    <citation type="submission" date="2019-03" db="EMBL/GenBank/DDBJ databases">
        <title>Genomics of glacier-inhabiting Cryobacterium strains.</title>
        <authorList>
            <person name="Liu Q."/>
            <person name="Xin Y.-H."/>
        </authorList>
    </citation>
    <scope>NUCLEOTIDE SEQUENCE [LARGE SCALE GENOMIC DNA]</scope>
    <source>
        <strain evidence="8 9">Sr47</strain>
    </source>
</reference>
<feature type="transmembrane region" description="Helical" evidence="6">
    <location>
        <begin position="47"/>
        <end position="66"/>
    </location>
</feature>
<dbReference type="RefSeq" id="WP_134491867.1">
    <property type="nucleotide sequence ID" value="NZ_SOEZ01000064.1"/>
</dbReference>
<sequence>MDFWASFWDFVGFFFWTMVLVSYLYVLFAVIADVFRDREMSGWGKAGWLILMLFVPVLTMLVYIVARGPGMAERQMRSSEQARASTEQYIRNVASSSPAQEISQAKTLLDSGAISASEFEAIKSRALGGVQAGRVTD</sequence>
<dbReference type="EMBL" id="SOEZ01000064">
    <property type="protein sequence ID" value="TFB48407.1"/>
    <property type="molecule type" value="Genomic_DNA"/>
</dbReference>
<feature type="transmembrane region" description="Helical" evidence="6">
    <location>
        <begin position="13"/>
        <end position="35"/>
    </location>
</feature>
<accession>A0A4R8UBL4</accession>
<protein>
    <recommendedName>
        <fullName evidence="7">Cardiolipin synthase N-terminal domain-containing protein</fullName>
    </recommendedName>
</protein>
<dbReference type="GO" id="GO:0005886">
    <property type="term" value="C:plasma membrane"/>
    <property type="evidence" value="ECO:0007669"/>
    <property type="project" value="UniProtKB-SubCell"/>
</dbReference>
<keyword evidence="9" id="KW-1185">Reference proteome</keyword>
<evidence type="ECO:0000256" key="5">
    <source>
        <dbReference type="ARBA" id="ARBA00023136"/>
    </source>
</evidence>
<evidence type="ECO:0000313" key="8">
    <source>
        <dbReference type="EMBL" id="TFB48407.1"/>
    </source>
</evidence>
<dbReference type="Proteomes" id="UP000297866">
    <property type="component" value="Unassembled WGS sequence"/>
</dbReference>
<organism evidence="8 9">
    <name type="scientific">Cryobacterium tagatosivorans</name>
    <dbReference type="NCBI Taxonomy" id="1259199"/>
    <lineage>
        <taxon>Bacteria</taxon>
        <taxon>Bacillati</taxon>
        <taxon>Actinomycetota</taxon>
        <taxon>Actinomycetes</taxon>
        <taxon>Micrococcales</taxon>
        <taxon>Microbacteriaceae</taxon>
        <taxon>Cryobacterium</taxon>
    </lineage>
</organism>